<keyword evidence="3 8" id="KW-0274">FAD</keyword>
<keyword evidence="8" id="KW-0547">Nucleotide-binding</keyword>
<dbReference type="EMBL" id="QJTE01000003">
    <property type="protein sequence ID" value="PYE83788.1"/>
    <property type="molecule type" value="Genomic_DNA"/>
</dbReference>
<evidence type="ECO:0000256" key="5">
    <source>
        <dbReference type="ARBA" id="ARBA00023157"/>
    </source>
</evidence>
<dbReference type="PANTHER" id="PTHR42737:SF2">
    <property type="entry name" value="GLUTATHIONE REDUCTASE"/>
    <property type="match status" value="1"/>
</dbReference>
<dbReference type="AlphaFoldDB" id="A0A318T5Y8"/>
<comment type="similarity">
    <text evidence="1">Belongs to the class-I pyridine nucleotide-disulfide oxidoreductase family.</text>
</comment>
<gene>
    <name evidence="11" type="ORF">DFP88_103148</name>
</gene>
<dbReference type="InterPro" id="IPR036188">
    <property type="entry name" value="FAD/NAD-bd_sf"/>
</dbReference>
<dbReference type="PRINTS" id="PR00368">
    <property type="entry name" value="FADPNR"/>
</dbReference>
<keyword evidence="6" id="KW-0676">Redox-active center</keyword>
<evidence type="ECO:0000256" key="2">
    <source>
        <dbReference type="ARBA" id="ARBA00022630"/>
    </source>
</evidence>
<dbReference type="GO" id="GO:0005829">
    <property type="term" value="C:cytosol"/>
    <property type="evidence" value="ECO:0007669"/>
    <property type="project" value="TreeGrafter"/>
</dbReference>
<feature type="binding site" evidence="8">
    <location>
        <position position="51"/>
    </location>
    <ligand>
        <name>FAD</name>
        <dbReference type="ChEBI" id="CHEBI:57692"/>
    </ligand>
</feature>
<dbReference type="InterPro" id="IPR046952">
    <property type="entry name" value="GSHR/TRXR-like"/>
</dbReference>
<dbReference type="GO" id="GO:0045454">
    <property type="term" value="P:cell redox homeostasis"/>
    <property type="evidence" value="ECO:0007669"/>
    <property type="project" value="InterPro"/>
</dbReference>
<feature type="active site" description="Proton acceptor" evidence="7">
    <location>
        <position position="425"/>
    </location>
</feature>
<keyword evidence="12" id="KW-1185">Reference proteome</keyword>
<dbReference type="PIRSF" id="PIRSF000350">
    <property type="entry name" value="Mercury_reductase_MerA"/>
    <property type="match status" value="1"/>
</dbReference>
<dbReference type="RefSeq" id="WP_181418615.1">
    <property type="nucleotide sequence ID" value="NZ_QJTE01000003.1"/>
</dbReference>
<dbReference type="SUPFAM" id="SSF55424">
    <property type="entry name" value="FAD/NAD-linked reductases, dimerisation (C-terminal) domain"/>
    <property type="match status" value="1"/>
</dbReference>
<evidence type="ECO:0000256" key="9">
    <source>
        <dbReference type="PIRSR" id="PIRSR000350-4"/>
    </source>
</evidence>
<dbReference type="PANTHER" id="PTHR42737">
    <property type="entry name" value="GLUTATHIONE REDUCTASE"/>
    <property type="match status" value="1"/>
</dbReference>
<keyword evidence="2" id="KW-0285">Flavoprotein</keyword>
<dbReference type="GO" id="GO:0004362">
    <property type="term" value="F:glutathione-disulfide reductase (NADPH) activity"/>
    <property type="evidence" value="ECO:0007669"/>
    <property type="project" value="TreeGrafter"/>
</dbReference>
<keyword evidence="4" id="KW-0560">Oxidoreductase</keyword>
<comment type="cofactor">
    <cofactor evidence="8">
        <name>FAD</name>
        <dbReference type="ChEBI" id="CHEBI:57692"/>
    </cofactor>
    <text evidence="8">Binds 1 FAD per subunit.</text>
</comment>
<dbReference type="GO" id="GO:0006749">
    <property type="term" value="P:glutathione metabolic process"/>
    <property type="evidence" value="ECO:0007669"/>
    <property type="project" value="TreeGrafter"/>
</dbReference>
<dbReference type="PROSITE" id="PS00076">
    <property type="entry name" value="PYRIDINE_REDOX_1"/>
    <property type="match status" value="1"/>
</dbReference>
<evidence type="ECO:0000259" key="10">
    <source>
        <dbReference type="Pfam" id="PF07992"/>
    </source>
</evidence>
<dbReference type="InterPro" id="IPR023753">
    <property type="entry name" value="FAD/NAD-binding_dom"/>
</dbReference>
<proteinExistence type="inferred from homology"/>
<name>A0A318T5Y8_9RHOB</name>
<comment type="caution">
    <text evidence="11">The sequence shown here is derived from an EMBL/GenBank/DDBJ whole genome shotgun (WGS) entry which is preliminary data.</text>
</comment>
<evidence type="ECO:0000256" key="4">
    <source>
        <dbReference type="ARBA" id="ARBA00023002"/>
    </source>
</evidence>
<feature type="disulfide bond" description="Redox-active" evidence="9">
    <location>
        <begin position="42"/>
        <end position="47"/>
    </location>
</feature>
<evidence type="ECO:0000313" key="12">
    <source>
        <dbReference type="Proteomes" id="UP000248311"/>
    </source>
</evidence>
<dbReference type="Proteomes" id="UP000248311">
    <property type="component" value="Unassembled WGS sequence"/>
</dbReference>
<evidence type="ECO:0000313" key="11">
    <source>
        <dbReference type="EMBL" id="PYE83788.1"/>
    </source>
</evidence>
<evidence type="ECO:0000256" key="7">
    <source>
        <dbReference type="PIRSR" id="PIRSR000350-2"/>
    </source>
</evidence>
<reference evidence="11 12" key="1">
    <citation type="submission" date="2018-06" db="EMBL/GenBank/DDBJ databases">
        <title>Genomic Encyclopedia of Type Strains, Phase III (KMG-III): the genomes of soil and plant-associated and newly described type strains.</title>
        <authorList>
            <person name="Whitman W."/>
        </authorList>
    </citation>
    <scope>NUCLEOTIDE SEQUENCE [LARGE SCALE GENOMIC DNA]</scope>
    <source>
        <strain evidence="11 12">CECT 9025</strain>
    </source>
</reference>
<evidence type="ECO:0000256" key="1">
    <source>
        <dbReference type="ARBA" id="ARBA00007532"/>
    </source>
</evidence>
<dbReference type="PRINTS" id="PR00411">
    <property type="entry name" value="PNDRDTASEI"/>
</dbReference>
<dbReference type="GO" id="GO:0034599">
    <property type="term" value="P:cellular response to oxidative stress"/>
    <property type="evidence" value="ECO:0007669"/>
    <property type="project" value="TreeGrafter"/>
</dbReference>
<protein>
    <submittedName>
        <fullName evidence="11">NADPH-glutathione reductase</fullName>
    </submittedName>
</protein>
<feature type="domain" description="FAD/NAD(P)-binding" evidence="10">
    <location>
        <begin position="5"/>
        <end position="316"/>
    </location>
</feature>
<evidence type="ECO:0000256" key="3">
    <source>
        <dbReference type="ARBA" id="ARBA00022827"/>
    </source>
</evidence>
<dbReference type="Gene3D" id="3.50.50.60">
    <property type="entry name" value="FAD/NAD(P)-binding domain"/>
    <property type="match status" value="1"/>
</dbReference>
<dbReference type="GO" id="GO:0050660">
    <property type="term" value="F:flavin adenine dinucleotide binding"/>
    <property type="evidence" value="ECO:0007669"/>
    <property type="project" value="InterPro"/>
</dbReference>
<feature type="binding site" evidence="8">
    <location>
        <position position="301"/>
    </location>
    <ligand>
        <name>FAD</name>
        <dbReference type="ChEBI" id="CHEBI:57692"/>
    </ligand>
</feature>
<dbReference type="Pfam" id="PF07992">
    <property type="entry name" value="Pyr_redox_2"/>
    <property type="match status" value="1"/>
</dbReference>
<sequence>MKSSYDIVVIGAGSAGVALSRTAAARGLSVLTVERAQVGGTCVNRGCVPKKLMWTVADAVSAARGLAGTGVLTQPPQVEMARLCALRAEKIESLRDIYERRLDGCGAELRRGEARVIEPGVVEVEGQRVEAAHIVLATGGHPVLPDIPGAELADVSHDVLQWTALPASILVVGGGYIGCELAAIHAALGAQVTVVTDTDRVLTEFSAPAAKTGQTNMEAQGIDVRTGLKPVRIEAATGGYRVTLTDGAVLTVEKVVMAVGRKPTLDLLGEMKEGATLGKNDALAVNDRFETSIPGLYAIGDCADRLPLTPVAVSDGECMGKQLAGEDAQPIDLAHVATSAFVIPPVAEVGFPPKRETIAEDSVSPLSAAVRDPAPQDYWAVAGAEGRVEAVSLVGDGAHEAIGWAAQCVLSRPPRDGMSRALAVHPSMSEEPMG</sequence>
<dbReference type="SUPFAM" id="SSF51905">
    <property type="entry name" value="FAD/NAD(P)-binding domain"/>
    <property type="match status" value="1"/>
</dbReference>
<accession>A0A318T5Y8</accession>
<organism evidence="11 12">
    <name type="scientific">Pseudoroseicyclus aestuarii</name>
    <dbReference type="NCBI Taxonomy" id="1795041"/>
    <lineage>
        <taxon>Bacteria</taxon>
        <taxon>Pseudomonadati</taxon>
        <taxon>Pseudomonadota</taxon>
        <taxon>Alphaproteobacteria</taxon>
        <taxon>Rhodobacterales</taxon>
        <taxon>Paracoccaceae</taxon>
        <taxon>Pseudoroseicyclus</taxon>
    </lineage>
</organism>
<feature type="binding site" evidence="8">
    <location>
        <position position="260"/>
    </location>
    <ligand>
        <name>NAD(+)</name>
        <dbReference type="ChEBI" id="CHEBI:57540"/>
    </ligand>
</feature>
<evidence type="ECO:0000256" key="8">
    <source>
        <dbReference type="PIRSR" id="PIRSR000350-3"/>
    </source>
</evidence>
<keyword evidence="5" id="KW-1015">Disulfide bond</keyword>
<evidence type="ECO:0000256" key="6">
    <source>
        <dbReference type="ARBA" id="ARBA00023284"/>
    </source>
</evidence>
<feature type="binding site" evidence="8">
    <location>
        <begin position="173"/>
        <end position="180"/>
    </location>
    <ligand>
        <name>NAD(+)</name>
        <dbReference type="ChEBI" id="CHEBI:57540"/>
    </ligand>
</feature>
<keyword evidence="8" id="KW-0520">NAD</keyword>
<dbReference type="InterPro" id="IPR012999">
    <property type="entry name" value="Pyr_OxRdtase_I_AS"/>
</dbReference>
<dbReference type="InterPro" id="IPR016156">
    <property type="entry name" value="FAD/NAD-linked_Rdtase_dimer_sf"/>
</dbReference>
<dbReference type="InterPro" id="IPR001100">
    <property type="entry name" value="Pyr_nuc-diS_OxRdtase"/>
</dbReference>